<dbReference type="InterPro" id="IPR044031">
    <property type="entry name" value="TssC1_N"/>
</dbReference>
<keyword evidence="4" id="KW-1185">Reference proteome</keyword>
<dbReference type="InterPro" id="IPR010269">
    <property type="entry name" value="T6SS_TssC-like"/>
</dbReference>
<evidence type="ECO:0000313" key="3">
    <source>
        <dbReference type="EMBL" id="OZY87493.1"/>
    </source>
</evidence>
<name>A0A266QC83_9GAMM</name>
<organism evidence="3 4">
    <name type="scientific">Cellvibrio mixtus</name>
    <dbReference type="NCBI Taxonomy" id="39650"/>
    <lineage>
        <taxon>Bacteria</taxon>
        <taxon>Pseudomonadati</taxon>
        <taxon>Pseudomonadota</taxon>
        <taxon>Gammaproteobacteria</taxon>
        <taxon>Cellvibrionales</taxon>
        <taxon>Cellvibrionaceae</taxon>
        <taxon>Cellvibrio</taxon>
    </lineage>
</organism>
<gene>
    <name evidence="3" type="ORF">CBP51_11120</name>
</gene>
<feature type="domain" description="TssC1 C-terminal" evidence="2">
    <location>
        <begin position="394"/>
        <end position="504"/>
    </location>
</feature>
<evidence type="ECO:0000259" key="1">
    <source>
        <dbReference type="Pfam" id="PF05943"/>
    </source>
</evidence>
<proteinExistence type="predicted"/>
<evidence type="ECO:0000313" key="4">
    <source>
        <dbReference type="Proteomes" id="UP000216101"/>
    </source>
</evidence>
<evidence type="ECO:0000259" key="2">
    <source>
        <dbReference type="Pfam" id="PF18945"/>
    </source>
</evidence>
<dbReference type="PANTHER" id="PTHR35565">
    <property type="entry name" value="CYTOPLASMIC PROTEIN-RELATED"/>
    <property type="match status" value="1"/>
</dbReference>
<reference evidence="4" key="1">
    <citation type="submission" date="2017-05" db="EMBL/GenBank/DDBJ databases">
        <authorList>
            <person name="Barney B.M."/>
        </authorList>
    </citation>
    <scope>NUCLEOTIDE SEQUENCE [LARGE SCALE GENOMIC DNA]</scope>
    <source>
        <strain evidence="4">PSBB022</strain>
    </source>
</reference>
<accession>A0A266QC83</accession>
<dbReference type="Pfam" id="PF18945">
    <property type="entry name" value="VipB_2"/>
    <property type="match status" value="1"/>
</dbReference>
<dbReference type="NCBIfam" id="TIGR03355">
    <property type="entry name" value="VI_chp_2"/>
    <property type="match status" value="1"/>
</dbReference>
<comment type="caution">
    <text evidence="3">The sequence shown here is derived from an EMBL/GenBank/DDBJ whole genome shotgun (WGS) entry which is preliminary data.</text>
</comment>
<dbReference type="EMBL" id="NHNI01000001">
    <property type="protein sequence ID" value="OZY87493.1"/>
    <property type="molecule type" value="Genomic_DNA"/>
</dbReference>
<dbReference type="PANTHER" id="PTHR35565:SF3">
    <property type="entry name" value="TYPE VI SECRETION SYSTEM SHEATH PROTEIN TSSC1"/>
    <property type="match status" value="1"/>
</dbReference>
<dbReference type="Pfam" id="PF05943">
    <property type="entry name" value="VipB"/>
    <property type="match status" value="1"/>
</dbReference>
<dbReference type="Proteomes" id="UP000216101">
    <property type="component" value="Unassembled WGS sequence"/>
</dbReference>
<dbReference type="InterPro" id="IPR044032">
    <property type="entry name" value="TssC1_C"/>
</dbReference>
<dbReference type="AlphaFoldDB" id="A0A266QC83"/>
<feature type="domain" description="TssC1 N-terminal" evidence="1">
    <location>
        <begin position="72"/>
        <end position="384"/>
    </location>
</feature>
<sequence length="508" mass="57672">MSAPKHQGISIDKSHDVNIDLLASVCEQKPYITSLSGFLDEADSFRALGYWLTHFESITADTTTNDIYCIINKAIAHIDHQINDQLNELIHHPALQKLEASWRGLWYLVAQADGNRNIKIRYLDITWSEVTKDIERALDVDQSQLFQKIYSEEYGTPGGEPYGVIIGDYEISHKRSSRHPLDDIATLNGLSQIAAAAFAPFIASASSEFFGLDDFSTLGMPINLQSIFAQTEYIKWRALREKQDSRFLGLTLPRILMREPYRTSPGSYKGIFFYEKPRHENQSSGQLWGNAAYAFGGVLIREFASVGWFGHIRGVPRDQIGGGLLTNLPSVNFDTDDDNIACKPSVDVVITDTMERELSDLGLMPLCHCYDTPFCAFYSNQSVQQPRHRLSRADDINAKLSAMLQHVLCASRVAHYLKVMIRDKIGSFITAEECERFLTEWLFKYTTGREDLEWEEQARYPLRQAAVNVTEHPNKPGQYLCVIHLVPHYQLDQMVSELELVTELMQTS</sequence>
<protein>
    <submittedName>
        <fullName evidence="3">Type VI secretion protein</fullName>
    </submittedName>
</protein>